<evidence type="ECO:0000256" key="7">
    <source>
        <dbReference type="ARBA" id="ARBA00022837"/>
    </source>
</evidence>
<comment type="similarity">
    <text evidence="11">Belongs to the glycosyl hydrolase 22 family.</text>
</comment>
<dbReference type="PANTHER" id="PTHR11407">
    <property type="entry name" value="LYSOZYME C"/>
    <property type="match status" value="1"/>
</dbReference>
<dbReference type="CDD" id="cd16898">
    <property type="entry name" value="LYZ_LA"/>
    <property type="match status" value="1"/>
</dbReference>
<dbReference type="FunFam" id="1.10.530.10:FF:000014">
    <property type="entry name" value="Alpha-lactalbumin"/>
    <property type="match status" value="1"/>
</dbReference>
<dbReference type="GO" id="GO:0050829">
    <property type="term" value="P:defense response to Gram-negative bacterium"/>
    <property type="evidence" value="ECO:0007669"/>
    <property type="project" value="TreeGrafter"/>
</dbReference>
<comment type="subunit">
    <text evidence="3">Lactose synthase (LS) is a heterodimer of a catalytic component, beta1,4-galactosyltransferase (beta4Gal-T1) and a regulatory component, alpha-lactalbumin (LA).</text>
</comment>
<dbReference type="PRINTS" id="PR00136">
    <property type="entry name" value="LACTALBUMIN"/>
</dbReference>
<dbReference type="GO" id="GO:0005576">
    <property type="term" value="C:extracellular region"/>
    <property type="evidence" value="ECO:0007669"/>
    <property type="project" value="UniProtKB-SubCell"/>
</dbReference>
<evidence type="ECO:0000256" key="1">
    <source>
        <dbReference type="ARBA" id="ARBA00002592"/>
    </source>
</evidence>
<keyword evidence="4" id="KW-0964">Secreted</keyword>
<keyword evidence="9" id="KW-1015">Disulfide bond</keyword>
<dbReference type="GO" id="GO:0004461">
    <property type="term" value="F:lactose synthase activity"/>
    <property type="evidence" value="ECO:0007669"/>
    <property type="project" value="InterPro"/>
</dbReference>
<comment type="subcellular location">
    <subcellularLocation>
        <location evidence="2">Secreted</location>
    </subcellularLocation>
</comment>
<evidence type="ECO:0000256" key="10">
    <source>
        <dbReference type="ARBA" id="ARBA00031746"/>
    </source>
</evidence>
<dbReference type="Gene3D" id="1.10.530.10">
    <property type="match status" value="1"/>
</dbReference>
<dbReference type="GO" id="GO:0005989">
    <property type="term" value="P:lactose biosynthetic process"/>
    <property type="evidence" value="ECO:0007669"/>
    <property type="project" value="UniProtKB-KW"/>
</dbReference>
<dbReference type="GO" id="GO:0005509">
    <property type="term" value="F:calcium ion binding"/>
    <property type="evidence" value="ECO:0007669"/>
    <property type="project" value="InterPro"/>
</dbReference>
<dbReference type="SUPFAM" id="SSF53955">
    <property type="entry name" value="Lysozyme-like"/>
    <property type="match status" value="1"/>
</dbReference>
<organism evidence="13 14">
    <name type="scientific">Equus asinus</name>
    <name type="common">Donkey</name>
    <name type="synonym">Equus africanus asinus</name>
    <dbReference type="NCBI Taxonomy" id="9793"/>
    <lineage>
        <taxon>Eukaryota</taxon>
        <taxon>Metazoa</taxon>
        <taxon>Chordata</taxon>
        <taxon>Craniata</taxon>
        <taxon>Vertebrata</taxon>
        <taxon>Euteleostomi</taxon>
        <taxon>Mammalia</taxon>
        <taxon>Eutheria</taxon>
        <taxon>Laurasiatheria</taxon>
        <taxon>Perissodactyla</taxon>
        <taxon>Equidae</taxon>
        <taxon>Equus</taxon>
    </lineage>
</organism>
<dbReference type="PROSITE" id="PS51348">
    <property type="entry name" value="GLYCOSYL_HYDROL_F22_2"/>
    <property type="match status" value="1"/>
</dbReference>
<keyword evidence="5" id="KW-0479">Metal-binding</keyword>
<dbReference type="PROSITE" id="PS00128">
    <property type="entry name" value="GLYCOSYL_HYDROL_F22_1"/>
    <property type="match status" value="1"/>
</dbReference>
<reference evidence="13 14" key="1">
    <citation type="journal article" date="2020" name="Nat. Commun.">
        <title>Donkey genomes provide new insights into domestication and selection for coat color.</title>
        <authorList>
            <person name="Wang"/>
            <person name="C."/>
            <person name="Li"/>
            <person name="H."/>
            <person name="Guo"/>
            <person name="Y."/>
            <person name="Huang"/>
            <person name="J."/>
            <person name="Sun"/>
            <person name="Y."/>
            <person name="Min"/>
            <person name="J."/>
            <person name="Wang"/>
            <person name="J."/>
            <person name="Fang"/>
            <person name="X."/>
            <person name="Zhao"/>
            <person name="Z."/>
            <person name="Wang"/>
            <person name="S."/>
            <person name="Zhang"/>
            <person name="Y."/>
            <person name="Liu"/>
            <person name="Q."/>
            <person name="Jiang"/>
            <person name="Q."/>
            <person name="Wang"/>
            <person name="X."/>
            <person name="Guo"/>
            <person name="Y."/>
            <person name="Yang"/>
            <person name="C."/>
            <person name="Wang"/>
            <person name="Y."/>
            <person name="Tian"/>
            <person name="F."/>
            <person name="Zhuang"/>
            <person name="G."/>
            <person name="Fan"/>
            <person name="Y."/>
            <person name="Gao"/>
            <person name="Q."/>
            <person name="Li"/>
            <person name="Y."/>
            <person name="Ju"/>
            <person name="Z."/>
            <person name="Li"/>
            <person name="J."/>
            <person name="Li"/>
            <person name="R."/>
            <person name="Hou"/>
            <person name="M."/>
            <person name="Yang"/>
            <person name="G."/>
            <person name="Liu"/>
            <person name="G."/>
            <person name="Liu"/>
            <person name="W."/>
            <person name="Guo"/>
            <person name="J."/>
            <person name="Pan"/>
            <person name="S."/>
            <person name="Fan"/>
            <person name="G."/>
            <person name="Zhang"/>
            <person name="W."/>
            <person name="Zhang"/>
            <person name="R."/>
            <person name="Yu"/>
            <person name="J."/>
            <person name="Zhang"/>
            <person name="X."/>
            <person name="Yin"/>
            <person name="Q."/>
            <person name="Ji"/>
            <person name="C."/>
            <person name="Jin"/>
            <person name="Y."/>
            <person name="Yue"/>
            <person name="G."/>
            <person name="Liu"/>
            <person name="M."/>
            <person name="Xu"/>
            <person name="J."/>
            <person name="Liu"/>
            <person name="S."/>
            <person name="Jordana"/>
            <person name="J."/>
            <person name="Noce"/>
            <person name="A."/>
            <person name="Amills"/>
            <person name="M."/>
            <person name="Wu"/>
            <person name="D.D."/>
            <person name="Li"/>
            <person name="S."/>
            <person name="Zhou"/>
            <person name="X. and Zhong"/>
            <person name="J."/>
        </authorList>
    </citation>
    <scope>NUCLEOTIDE SEQUENCE [LARGE SCALE GENOMIC DNA]</scope>
</reference>
<protein>
    <recommendedName>
        <fullName evidence="10">Lactose synthase B protein</fullName>
    </recommendedName>
</protein>
<keyword evidence="6" id="KW-0494">Milk protein</keyword>
<dbReference type="InterPro" id="IPR019799">
    <property type="entry name" value="Glyco_hydro_22_CS"/>
</dbReference>
<evidence type="ECO:0000256" key="8">
    <source>
        <dbReference type="ARBA" id="ARBA00023091"/>
    </source>
</evidence>
<sequence length="224" mass="25421">MLQLNLINFYSGGRDWGRFKASKNLEELPCLLGHLLQGPRSRTVSQVTASQDLVPEPLRLSPRIKGGEAEWCPHFRFLGTAKMMSFASLLLVGILFSATQAKQFTKCELSQVLKSMDGYKGVTLPEWICTIFHSSGYDTQTIVKNNGKTEYGLFQINNKMWCRDNQILPSRNICGISCNKFLDDDLTDDVMCAKKILDSEGIDYWLAHKPLCSEKLEQWLCEEL</sequence>
<dbReference type="InterPro" id="IPR000545">
    <property type="entry name" value="Lactalbumin"/>
</dbReference>
<dbReference type="SMART" id="SM00263">
    <property type="entry name" value="LYZ1"/>
    <property type="match status" value="1"/>
</dbReference>
<evidence type="ECO:0000256" key="5">
    <source>
        <dbReference type="ARBA" id="ARBA00022723"/>
    </source>
</evidence>
<gene>
    <name evidence="13" type="primary">LALBA</name>
</gene>
<dbReference type="Ensembl" id="ENSEAST00005000369.2">
    <property type="protein sequence ID" value="ENSEASP00005000289.2"/>
    <property type="gene ID" value="ENSEASG00005000118.2"/>
</dbReference>
<feature type="domain" description="Glycosyl hydrolases family 22 (GH22)" evidence="12">
    <location>
        <begin position="174"/>
        <end position="192"/>
    </location>
</feature>
<evidence type="ECO:0000256" key="9">
    <source>
        <dbReference type="ARBA" id="ARBA00023157"/>
    </source>
</evidence>
<proteinExistence type="inferred from homology"/>
<name>A0A8C4KWV0_EQUAS</name>
<evidence type="ECO:0000256" key="4">
    <source>
        <dbReference type="ARBA" id="ARBA00022525"/>
    </source>
</evidence>
<keyword evidence="7" id="KW-0106">Calcium</keyword>
<evidence type="ECO:0000313" key="13">
    <source>
        <dbReference type="Ensembl" id="ENSEASP00005000289.2"/>
    </source>
</evidence>
<evidence type="ECO:0000256" key="2">
    <source>
        <dbReference type="ARBA" id="ARBA00004613"/>
    </source>
</evidence>
<dbReference type="InterPro" id="IPR023346">
    <property type="entry name" value="Lysozyme-like_dom_sf"/>
</dbReference>
<evidence type="ECO:0000313" key="14">
    <source>
        <dbReference type="Proteomes" id="UP000694387"/>
    </source>
</evidence>
<keyword evidence="8" id="KW-0422">Lactose biosynthesis</keyword>
<reference evidence="13" key="3">
    <citation type="submission" date="2025-09" db="UniProtKB">
        <authorList>
            <consortium name="Ensembl"/>
        </authorList>
    </citation>
    <scope>IDENTIFICATION</scope>
</reference>
<accession>A0A8C4KWV0</accession>
<keyword evidence="14" id="KW-1185">Reference proteome</keyword>
<reference evidence="13" key="2">
    <citation type="submission" date="2025-08" db="UniProtKB">
        <authorList>
            <consortium name="Ensembl"/>
        </authorList>
    </citation>
    <scope>IDENTIFICATION</scope>
</reference>
<evidence type="ECO:0000256" key="11">
    <source>
        <dbReference type="RuleBase" id="RU004440"/>
    </source>
</evidence>
<dbReference type="Proteomes" id="UP000694387">
    <property type="component" value="Chromosome 22"/>
</dbReference>
<dbReference type="PANTHER" id="PTHR11407:SF32">
    <property type="entry name" value="ALPHA-LACTALBUMIN"/>
    <property type="match status" value="1"/>
</dbReference>
<dbReference type="InterPro" id="IPR001916">
    <property type="entry name" value="Glyco_hydro_22"/>
</dbReference>
<dbReference type="GO" id="GO:0003796">
    <property type="term" value="F:lysozyme activity"/>
    <property type="evidence" value="ECO:0007669"/>
    <property type="project" value="TreeGrafter"/>
</dbReference>
<evidence type="ECO:0000256" key="3">
    <source>
        <dbReference type="ARBA" id="ARBA00011582"/>
    </source>
</evidence>
<dbReference type="PRINTS" id="PR00135">
    <property type="entry name" value="LYZLACT"/>
</dbReference>
<evidence type="ECO:0000256" key="6">
    <source>
        <dbReference type="ARBA" id="ARBA00022743"/>
    </source>
</evidence>
<comment type="function">
    <text evidence="1">Regulatory subunit of lactose synthase, changes the substrate specificity of galactosyltransferase in the mammary gland making glucose a good acceptor substrate for this enzyme. This enables LS to synthesize lactose, the major carbohydrate component of milk. In other tissues, galactosyltransferase transfers galactose onto the N-acetylglucosamine of the oligosaccharide chains in glycoproteins.</text>
</comment>
<dbReference type="GeneTree" id="ENSGT00940000161726"/>
<dbReference type="Pfam" id="PF00062">
    <property type="entry name" value="Lys"/>
    <property type="match status" value="1"/>
</dbReference>
<dbReference type="AlphaFoldDB" id="A0A8C4KWV0"/>
<dbReference type="GO" id="GO:0050830">
    <property type="term" value="P:defense response to Gram-positive bacterium"/>
    <property type="evidence" value="ECO:0007669"/>
    <property type="project" value="TreeGrafter"/>
</dbReference>
<evidence type="ECO:0000259" key="12">
    <source>
        <dbReference type="PROSITE" id="PS00128"/>
    </source>
</evidence>